<evidence type="ECO:0000313" key="3">
    <source>
        <dbReference type="Proteomes" id="UP000680132"/>
    </source>
</evidence>
<dbReference type="EMBL" id="JAGFOA010000003">
    <property type="protein sequence ID" value="MBO3663694.1"/>
    <property type="molecule type" value="Genomic_DNA"/>
</dbReference>
<dbReference type="AlphaFoldDB" id="A0A939QIS9"/>
<sequence length="154" mass="17277">MKHLYDMARALGVSIEHADLTEHDRDGDYCAETNTIRLQQGMTRRLARSVLAHELAHAIFGDVPSMFGPVNAKQERRADEWAALRLITREDYRVAEALHGGHAPAIAVELDVMPDIVEAYQRVLLRVGDVVYTRPRMGAGQWDARSYVASEHVA</sequence>
<dbReference type="Pfam" id="PF06114">
    <property type="entry name" value="Peptidase_M78"/>
    <property type="match status" value="1"/>
</dbReference>
<gene>
    <name evidence="2" type="ORF">J5V96_09220</name>
</gene>
<comment type="caution">
    <text evidence="2">The sequence shown here is derived from an EMBL/GenBank/DDBJ whole genome shotgun (WGS) entry which is preliminary data.</text>
</comment>
<feature type="domain" description="IrrE N-terminal-like" evidence="1">
    <location>
        <begin position="9"/>
        <end position="102"/>
    </location>
</feature>
<proteinExistence type="predicted"/>
<protein>
    <submittedName>
        <fullName evidence="2">ImmA/IrrE family metallo-endopeptidase</fullName>
    </submittedName>
</protein>
<evidence type="ECO:0000259" key="1">
    <source>
        <dbReference type="Pfam" id="PF06114"/>
    </source>
</evidence>
<accession>A0A939QIS9</accession>
<dbReference type="RefSeq" id="WP_208503038.1">
    <property type="nucleotide sequence ID" value="NZ_JAGFOA010000003.1"/>
</dbReference>
<organism evidence="2 3">
    <name type="scientific">Microbacterium stercoris</name>
    <dbReference type="NCBI Taxonomy" id="2820289"/>
    <lineage>
        <taxon>Bacteria</taxon>
        <taxon>Bacillati</taxon>
        <taxon>Actinomycetota</taxon>
        <taxon>Actinomycetes</taxon>
        <taxon>Micrococcales</taxon>
        <taxon>Microbacteriaceae</taxon>
        <taxon>Microbacterium</taxon>
    </lineage>
</organism>
<dbReference type="InterPro" id="IPR010359">
    <property type="entry name" value="IrrE_HExxH"/>
</dbReference>
<name>A0A939QIS9_9MICO</name>
<dbReference type="Proteomes" id="UP000680132">
    <property type="component" value="Unassembled WGS sequence"/>
</dbReference>
<reference evidence="2" key="1">
    <citation type="submission" date="2021-03" db="EMBL/GenBank/DDBJ databases">
        <title>Microbacterium sp. nov., a novel actinobacterium isolated from cow dung.</title>
        <authorList>
            <person name="Zhang L."/>
        </authorList>
    </citation>
    <scope>NUCLEOTIDE SEQUENCE</scope>
    <source>
        <strain evidence="2">NEAU-LLB</strain>
    </source>
</reference>
<dbReference type="Gene3D" id="1.10.10.2910">
    <property type="match status" value="1"/>
</dbReference>
<evidence type="ECO:0000313" key="2">
    <source>
        <dbReference type="EMBL" id="MBO3663694.1"/>
    </source>
</evidence>
<keyword evidence="3" id="KW-1185">Reference proteome</keyword>